<comment type="caution">
    <text evidence="1">The sequence shown here is derived from an EMBL/GenBank/DDBJ whole genome shotgun (WGS) entry which is preliminary data.</text>
</comment>
<evidence type="ECO:0000313" key="1">
    <source>
        <dbReference type="EMBL" id="CAL8131255.1"/>
    </source>
</evidence>
<organism evidence="1 2">
    <name type="scientific">Orchesella dallaii</name>
    <dbReference type="NCBI Taxonomy" id="48710"/>
    <lineage>
        <taxon>Eukaryota</taxon>
        <taxon>Metazoa</taxon>
        <taxon>Ecdysozoa</taxon>
        <taxon>Arthropoda</taxon>
        <taxon>Hexapoda</taxon>
        <taxon>Collembola</taxon>
        <taxon>Entomobryomorpha</taxon>
        <taxon>Entomobryoidea</taxon>
        <taxon>Orchesellidae</taxon>
        <taxon>Orchesellinae</taxon>
        <taxon>Orchesella</taxon>
    </lineage>
</organism>
<keyword evidence="2" id="KW-1185">Reference proteome</keyword>
<proteinExistence type="predicted"/>
<dbReference type="Proteomes" id="UP001642540">
    <property type="component" value="Unassembled WGS sequence"/>
</dbReference>
<accession>A0ABP1RMX8</accession>
<protein>
    <submittedName>
        <fullName evidence="1">Uncharacterized protein</fullName>
    </submittedName>
</protein>
<name>A0ABP1RMX8_9HEXA</name>
<evidence type="ECO:0000313" key="2">
    <source>
        <dbReference type="Proteomes" id="UP001642540"/>
    </source>
</evidence>
<reference evidence="1 2" key="1">
    <citation type="submission" date="2024-08" db="EMBL/GenBank/DDBJ databases">
        <authorList>
            <person name="Cucini C."/>
            <person name="Frati F."/>
        </authorList>
    </citation>
    <scope>NUCLEOTIDE SEQUENCE [LARGE SCALE GENOMIC DNA]</scope>
</reference>
<sequence>MGWVLSKFLKFEEETETHVPIHPPVQNIGDSENESQMRMRGWGYVGQEGDYGGANSPTISQAGERHFPPAFNVIGHNEVEGFYRIREVVTQQGSSQVQQLIAQRIHVGVGSSITHPVRLRYLGRPVPVNASIRRIMYVAPTQIQQQIEPIPIPSGEVVRLQFENDDEMREIDPVPEAAYLFFIRIVKFFI</sequence>
<dbReference type="EMBL" id="CAXLJM020000086">
    <property type="protein sequence ID" value="CAL8131255.1"/>
    <property type="molecule type" value="Genomic_DNA"/>
</dbReference>
<gene>
    <name evidence="1" type="ORF">ODALV1_LOCUS24092</name>
</gene>